<reference evidence="3" key="2">
    <citation type="submission" date="2023-02" db="EMBL/GenBank/DDBJ databases">
        <authorList>
            <person name="Lu C.-H."/>
        </authorList>
    </citation>
    <scope>NUCLEOTIDE SEQUENCE</scope>
    <source>
        <strain evidence="3">22TCCZM01-4</strain>
    </source>
</reference>
<evidence type="ECO:0000259" key="2">
    <source>
        <dbReference type="Pfam" id="PF08378"/>
    </source>
</evidence>
<gene>
    <name evidence="3" type="ORF">N5I87_02660</name>
</gene>
<dbReference type="GO" id="GO:0000725">
    <property type="term" value="P:recombinational repair"/>
    <property type="evidence" value="ECO:0007669"/>
    <property type="project" value="TreeGrafter"/>
</dbReference>
<dbReference type="AlphaFoldDB" id="A0AAE3I036"/>
<dbReference type="PANTHER" id="PTHR11070:SF2">
    <property type="entry name" value="ATP-DEPENDENT DNA HELICASE SRS2"/>
    <property type="match status" value="1"/>
</dbReference>
<proteinExistence type="predicted"/>
<dbReference type="GO" id="GO:0005829">
    <property type="term" value="C:cytosol"/>
    <property type="evidence" value="ECO:0007669"/>
    <property type="project" value="TreeGrafter"/>
</dbReference>
<evidence type="ECO:0000313" key="3">
    <source>
        <dbReference type="EMBL" id="MCT7314890.1"/>
    </source>
</evidence>
<dbReference type="InterPro" id="IPR011528">
    <property type="entry name" value="NERD"/>
</dbReference>
<dbReference type="PANTHER" id="PTHR11070">
    <property type="entry name" value="UVRD / RECB / PCRA DNA HELICASE FAMILY MEMBER"/>
    <property type="match status" value="1"/>
</dbReference>
<comment type="caution">
    <text evidence="3">The sequence shown here is derived from an EMBL/GenBank/DDBJ whole genome shotgun (WGS) entry which is preliminary data.</text>
</comment>
<organism evidence="3 4">
    <name type="scientific">Ralstonia mojiangensis</name>
    <dbReference type="NCBI Taxonomy" id="2953895"/>
    <lineage>
        <taxon>Bacteria</taxon>
        <taxon>Pseudomonadati</taxon>
        <taxon>Pseudomonadota</taxon>
        <taxon>Betaproteobacteria</taxon>
        <taxon>Burkholderiales</taxon>
        <taxon>Burkholderiaceae</taxon>
        <taxon>Ralstonia</taxon>
    </lineage>
</organism>
<dbReference type="Pfam" id="PF13245">
    <property type="entry name" value="AAA_19"/>
    <property type="match status" value="1"/>
</dbReference>
<dbReference type="Pfam" id="PF08378">
    <property type="entry name" value="NERD"/>
    <property type="match status" value="1"/>
</dbReference>
<sequence>MATYIGLGANDPTEASELRVANALKRLPQGWVILHHVSWQSKRGGRQGDGEADFIVLHPTRGMLVIEVKGGGIDIDAGRWFTTDRFGRRHSIKNPYEQATASKHALVGWLREHELAHRVRVGHIVAFPHMDSLPLIGPAANQQISITKPQLEHIETVLTSCFDYWGLQAELTDQETAKLVSLLAPTISVTPKLSSYSSDAETQILTFTTEQVEAFSGLRASRGGLILGGAGTGKTVLAIARAEQLARDGFRTLLVCYNELLGRDLMARCGNPPNLVACTFHSLCLQEALQAKLPVPSVKSTDWWENEAPSLLIDACATTENLYDAIVVDEGQDFSPLWFSSLRCLISNHPDAPFFVFADPLQDLWKRNWLKDMEPPFVWELVRNMRNTNPIAACVAGAVNLACRSNGLPGPTPRWQVSAGVPTEGDIVLAVEHLLEEGFDPTSLVVLCASPSLVERLRERSVGPHSFGKWNSKGIAVETIGRFKGLEAQAVVLALPGVASFEGQLAAYVGMSRARSMLVAVGRSPDRSALNWPALEP</sequence>
<dbReference type="RefSeq" id="WP_260798409.1">
    <property type="nucleotide sequence ID" value="NZ_JAOCQJ010000001.1"/>
</dbReference>
<name>A0AAE3I036_9RALS</name>
<dbReference type="Proteomes" id="UP001164374">
    <property type="component" value="Unassembled WGS sequence"/>
</dbReference>
<accession>A0AAE3I036</accession>
<dbReference type="SUPFAM" id="SSF52540">
    <property type="entry name" value="P-loop containing nucleoside triphosphate hydrolases"/>
    <property type="match status" value="1"/>
</dbReference>
<reference evidence="3" key="1">
    <citation type="journal article" date="2023" name="Front. Microbiol.">
        <title>Ralstonia chuxiongensis sp. nov., Ralstonia mojiangensis sp. nov., and Ralstonia soli sp. nov., isolated from tobacco fields, are three novel species in the family Burkholderiaceae.</title>
        <authorList>
            <person name="Lu C.H."/>
            <person name="Zhang Y.Y."/>
            <person name="Jiang N."/>
            <person name="Chen W."/>
            <person name="Shao X."/>
            <person name="Zhao Z.M."/>
            <person name="Lu W.L."/>
            <person name="Hu X."/>
            <person name="Xi Y.X."/>
            <person name="Zou S.Y."/>
            <person name="Wei Q.J."/>
            <person name="Lin Z.L."/>
            <person name="Gong L."/>
            <person name="Gai X.T."/>
            <person name="Zhang L.Q."/>
            <person name="Li J.Y."/>
            <person name="Jin Y."/>
            <person name="Xia Z.Y."/>
        </authorList>
    </citation>
    <scope>NUCLEOTIDE SEQUENCE</scope>
    <source>
        <strain evidence="3">22TCCZM01-4</strain>
    </source>
</reference>
<dbReference type="InterPro" id="IPR027417">
    <property type="entry name" value="P-loop_NTPase"/>
</dbReference>
<dbReference type="GO" id="GO:0043138">
    <property type="term" value="F:3'-5' DNA helicase activity"/>
    <property type="evidence" value="ECO:0007669"/>
    <property type="project" value="TreeGrafter"/>
</dbReference>
<protein>
    <recommendedName>
        <fullName evidence="1">DNA 3'-5' helicase II</fullName>
    </recommendedName>
</protein>
<dbReference type="Gene3D" id="3.40.50.300">
    <property type="entry name" value="P-loop containing nucleotide triphosphate hydrolases"/>
    <property type="match status" value="2"/>
</dbReference>
<dbReference type="GO" id="GO:0005524">
    <property type="term" value="F:ATP binding"/>
    <property type="evidence" value="ECO:0007669"/>
    <property type="project" value="InterPro"/>
</dbReference>
<evidence type="ECO:0000256" key="1">
    <source>
        <dbReference type="ARBA" id="ARBA00034923"/>
    </source>
</evidence>
<dbReference type="InterPro" id="IPR000212">
    <property type="entry name" value="DNA_helicase_UvrD/REP"/>
</dbReference>
<evidence type="ECO:0000313" key="4">
    <source>
        <dbReference type="Proteomes" id="UP001164374"/>
    </source>
</evidence>
<dbReference type="EMBL" id="JAOCQJ010000001">
    <property type="protein sequence ID" value="MCT7314890.1"/>
    <property type="molecule type" value="Genomic_DNA"/>
</dbReference>
<dbReference type="GO" id="GO:0003677">
    <property type="term" value="F:DNA binding"/>
    <property type="evidence" value="ECO:0007669"/>
    <property type="project" value="InterPro"/>
</dbReference>
<feature type="domain" description="NERD" evidence="2">
    <location>
        <begin position="15"/>
        <end position="128"/>
    </location>
</feature>